<reference evidence="2" key="1">
    <citation type="journal article" date="2023" name="Mol. Phylogenet. Evol.">
        <title>Genome-scale phylogeny and comparative genomics of the fungal order Sordariales.</title>
        <authorList>
            <person name="Hensen N."/>
            <person name="Bonometti L."/>
            <person name="Westerberg I."/>
            <person name="Brannstrom I.O."/>
            <person name="Guillou S."/>
            <person name="Cros-Aarteil S."/>
            <person name="Calhoun S."/>
            <person name="Haridas S."/>
            <person name="Kuo A."/>
            <person name="Mondo S."/>
            <person name="Pangilinan J."/>
            <person name="Riley R."/>
            <person name="LaButti K."/>
            <person name="Andreopoulos B."/>
            <person name="Lipzen A."/>
            <person name="Chen C."/>
            <person name="Yan M."/>
            <person name="Daum C."/>
            <person name="Ng V."/>
            <person name="Clum A."/>
            <person name="Steindorff A."/>
            <person name="Ohm R.A."/>
            <person name="Martin F."/>
            <person name="Silar P."/>
            <person name="Natvig D.O."/>
            <person name="Lalanne C."/>
            <person name="Gautier V."/>
            <person name="Ament-Velasquez S.L."/>
            <person name="Kruys A."/>
            <person name="Hutchinson M.I."/>
            <person name="Powell A.J."/>
            <person name="Barry K."/>
            <person name="Miller A.N."/>
            <person name="Grigoriev I.V."/>
            <person name="Debuchy R."/>
            <person name="Gladieux P."/>
            <person name="Hiltunen Thoren M."/>
            <person name="Johannesson H."/>
        </authorList>
    </citation>
    <scope>NUCLEOTIDE SEQUENCE</scope>
    <source>
        <strain evidence="2">CBS 118394</strain>
    </source>
</reference>
<feature type="compositionally biased region" description="Basic and acidic residues" evidence="1">
    <location>
        <begin position="227"/>
        <end position="247"/>
    </location>
</feature>
<sequence>MAVFDRIEYFGIAVDRDISIPRARRNRRQHSTSSSDISLSLVEVDELSITATPWFFQPNQGDTKLTPSSPSNSPFPLVPEQHFVVPVSNTGELLMDGSNVWHNSRSTTGHDALAPLERFIQCAERHEKIAVSLAADARYELPYQDYMPCPGSGPGSGAVSVATKSTRPSQIGRPEAVGQAHSLLPQLTTLPVESPKPVEEGPIMMRRYLADLGQEPNWLSVVLEHPQPHPETREERHDGPPADRIPQHETFSSVSLRPSCEQPPKFGSSTKRPFIECDEVSLDQDGYEKLVPDEELAKTYLYRLRSEAFKERTASLQDGSRPRRHKVTRVHKKRPRTGKEDGSSSPLSATDN</sequence>
<evidence type="ECO:0000313" key="3">
    <source>
        <dbReference type="Proteomes" id="UP001283341"/>
    </source>
</evidence>
<organism evidence="2 3">
    <name type="scientific">Apodospora peruviana</name>
    <dbReference type="NCBI Taxonomy" id="516989"/>
    <lineage>
        <taxon>Eukaryota</taxon>
        <taxon>Fungi</taxon>
        <taxon>Dikarya</taxon>
        <taxon>Ascomycota</taxon>
        <taxon>Pezizomycotina</taxon>
        <taxon>Sordariomycetes</taxon>
        <taxon>Sordariomycetidae</taxon>
        <taxon>Sordariales</taxon>
        <taxon>Lasiosphaeriaceae</taxon>
        <taxon>Apodospora</taxon>
    </lineage>
</organism>
<dbReference type="AlphaFoldDB" id="A0AAE0ME25"/>
<evidence type="ECO:0000256" key="1">
    <source>
        <dbReference type="SAM" id="MobiDB-lite"/>
    </source>
</evidence>
<name>A0AAE0ME25_9PEZI</name>
<dbReference type="EMBL" id="JAUEDM010000001">
    <property type="protein sequence ID" value="KAK3329146.1"/>
    <property type="molecule type" value="Genomic_DNA"/>
</dbReference>
<feature type="region of interest" description="Disordered" evidence="1">
    <location>
        <begin position="227"/>
        <end position="268"/>
    </location>
</feature>
<feature type="compositionally biased region" description="Polar residues" evidence="1">
    <location>
        <begin position="343"/>
        <end position="352"/>
    </location>
</feature>
<proteinExistence type="predicted"/>
<comment type="caution">
    <text evidence="2">The sequence shown here is derived from an EMBL/GenBank/DDBJ whole genome shotgun (WGS) entry which is preliminary data.</text>
</comment>
<feature type="compositionally biased region" description="Basic residues" evidence="1">
    <location>
        <begin position="322"/>
        <end position="336"/>
    </location>
</feature>
<evidence type="ECO:0000313" key="2">
    <source>
        <dbReference type="EMBL" id="KAK3329146.1"/>
    </source>
</evidence>
<reference evidence="2" key="2">
    <citation type="submission" date="2023-06" db="EMBL/GenBank/DDBJ databases">
        <authorList>
            <consortium name="Lawrence Berkeley National Laboratory"/>
            <person name="Haridas S."/>
            <person name="Hensen N."/>
            <person name="Bonometti L."/>
            <person name="Westerberg I."/>
            <person name="Brannstrom I.O."/>
            <person name="Guillou S."/>
            <person name="Cros-Aarteil S."/>
            <person name="Calhoun S."/>
            <person name="Kuo A."/>
            <person name="Mondo S."/>
            <person name="Pangilinan J."/>
            <person name="Riley R."/>
            <person name="Labutti K."/>
            <person name="Andreopoulos B."/>
            <person name="Lipzen A."/>
            <person name="Chen C."/>
            <person name="Yanf M."/>
            <person name="Daum C."/>
            <person name="Ng V."/>
            <person name="Clum A."/>
            <person name="Steindorff A."/>
            <person name="Ohm R."/>
            <person name="Martin F."/>
            <person name="Silar P."/>
            <person name="Natvig D."/>
            <person name="Lalanne C."/>
            <person name="Gautier V."/>
            <person name="Ament-Velasquez S.L."/>
            <person name="Kruys A."/>
            <person name="Hutchinson M.I."/>
            <person name="Powell A.J."/>
            <person name="Barry K."/>
            <person name="Miller A.N."/>
            <person name="Grigoriev I.V."/>
            <person name="Debuchy R."/>
            <person name="Gladieux P."/>
            <person name="Thoren M.H."/>
            <person name="Johannesson H."/>
        </authorList>
    </citation>
    <scope>NUCLEOTIDE SEQUENCE</scope>
    <source>
        <strain evidence="2">CBS 118394</strain>
    </source>
</reference>
<accession>A0AAE0ME25</accession>
<dbReference type="Proteomes" id="UP001283341">
    <property type="component" value="Unassembled WGS sequence"/>
</dbReference>
<gene>
    <name evidence="2" type="ORF">B0H66DRAFT_14536</name>
</gene>
<feature type="region of interest" description="Disordered" evidence="1">
    <location>
        <begin position="311"/>
        <end position="352"/>
    </location>
</feature>
<keyword evidence="3" id="KW-1185">Reference proteome</keyword>
<protein>
    <submittedName>
        <fullName evidence="2">Uncharacterized protein</fullName>
    </submittedName>
</protein>